<protein>
    <submittedName>
        <fullName evidence="1">Periplasmic protein YrfD</fullName>
    </submittedName>
</protein>
<sequence length="279" mass="31616">MSIFLDDKEIARMTLHTWQIGLDIQNRQCCAIAILRRRQGWQLCHWWQQRLAQDTLRNGVLQSSPELLTVLTRWRKRLPLRYSLRVGLPAQLVLQQPLSLPELPLKEPALSRFIQAAAQRLFPVDVRELALDYRLDPTHNQLCITAARLDVVQQWLAPLTQAGLKPRVFELATHALKMVTEQAQLAAGSVVVLRQDARYLWSDGISAASLAEVDGLSALREQAFPQASHLFYCDADNLSFPEGTRPFSPFQPLRYQPPLPDNPGAFALATGLALRKEDR</sequence>
<dbReference type="HOGENOM" id="CLU_083891_0_0_6"/>
<proteinExistence type="predicted"/>
<dbReference type="EMBL" id="AP012032">
    <property type="protein sequence ID" value="BAK12977.1"/>
    <property type="molecule type" value="Genomic_DNA"/>
</dbReference>
<dbReference type="InterPro" id="IPR050696">
    <property type="entry name" value="FtsA/MreB"/>
</dbReference>
<dbReference type="PANTHER" id="PTHR32432:SF3">
    <property type="entry name" value="ETHANOLAMINE UTILIZATION PROTEIN EUTJ"/>
    <property type="match status" value="1"/>
</dbReference>
<dbReference type="PATRIC" id="fig|932677.3.peg.3372"/>
<dbReference type="InterPro" id="IPR005883">
    <property type="entry name" value="PilM"/>
</dbReference>
<evidence type="ECO:0000313" key="2">
    <source>
        <dbReference type="Proteomes" id="UP000006690"/>
    </source>
</evidence>
<dbReference type="AlphaFoldDB" id="A0A0H3L0Q6"/>
<dbReference type="InterPro" id="IPR043129">
    <property type="entry name" value="ATPase_NBD"/>
</dbReference>
<organism evidence="1 2">
    <name type="scientific">Pantoea ananatis (strain AJ13355)</name>
    <dbReference type="NCBI Taxonomy" id="932677"/>
    <lineage>
        <taxon>Bacteria</taxon>
        <taxon>Pseudomonadati</taxon>
        <taxon>Pseudomonadota</taxon>
        <taxon>Gammaproteobacteria</taxon>
        <taxon>Enterobacterales</taxon>
        <taxon>Erwiniaceae</taxon>
        <taxon>Pantoea</taxon>
    </lineage>
</organism>
<dbReference type="Gene3D" id="3.30.420.40">
    <property type="match status" value="1"/>
</dbReference>
<dbReference type="Pfam" id="PF11104">
    <property type="entry name" value="PilM_2"/>
    <property type="match status" value="1"/>
</dbReference>
<dbReference type="SUPFAM" id="SSF53067">
    <property type="entry name" value="Actin-like ATPase domain"/>
    <property type="match status" value="1"/>
</dbReference>
<dbReference type="PANTHER" id="PTHR32432">
    <property type="entry name" value="CELL DIVISION PROTEIN FTSA-RELATED"/>
    <property type="match status" value="1"/>
</dbReference>
<gene>
    <name evidence="1" type="primary">yrfD</name>
    <name evidence="1" type="ordered locus">PAJ_2897</name>
</gene>
<dbReference type="eggNOG" id="COG4972">
    <property type="taxonomic scope" value="Bacteria"/>
</dbReference>
<evidence type="ECO:0000313" key="1">
    <source>
        <dbReference type="EMBL" id="BAK12977.1"/>
    </source>
</evidence>
<dbReference type="KEGG" id="paj:PAJ_2897"/>
<name>A0A0H3L0Q6_PANAA</name>
<dbReference type="Gene3D" id="3.30.1490.300">
    <property type="match status" value="1"/>
</dbReference>
<accession>A0A0H3L0Q6</accession>
<dbReference type="Proteomes" id="UP000006690">
    <property type="component" value="Chromosome"/>
</dbReference>
<reference evidence="2" key="1">
    <citation type="journal article" date="2012" name="Appl. Microbiol. Biotechnol.">
        <title>The complete genome sequence of Pantoea ananatis AJ13355, an organism with great biotechnological potential.</title>
        <authorList>
            <person name="Hara Y."/>
            <person name="Kadotani N."/>
            <person name="Izui H."/>
            <person name="Katashkina J.I."/>
            <person name="Kuvaeva T.M."/>
            <person name="Andreeva I.G."/>
            <person name="Golubeva L.I."/>
            <person name="Malko D.B."/>
            <person name="Makeev V.J."/>
            <person name="Mashko S.V."/>
            <person name="Kozlov Y.I."/>
        </authorList>
    </citation>
    <scope>NUCLEOTIDE SEQUENCE [LARGE SCALE GENOMIC DNA]</scope>
    <source>
        <strain evidence="2">AJ13355</strain>
    </source>
</reference>